<reference evidence="1 2" key="1">
    <citation type="submission" date="2007-08" db="EMBL/GenBank/DDBJ databases">
        <authorList>
            <person name="Fulton L."/>
            <person name="Clifton S."/>
            <person name="Fulton B."/>
            <person name="Xu J."/>
            <person name="Minx P."/>
            <person name="Pepin K.H."/>
            <person name="Johnson M."/>
            <person name="Thiruvilangam P."/>
            <person name="Bhonagiri V."/>
            <person name="Nash W.E."/>
            <person name="Mardis E.R."/>
            <person name="Wilson R.K."/>
        </authorList>
    </citation>
    <scope>NUCLEOTIDE SEQUENCE [LARGE SCALE GENOMIC DNA]</scope>
    <source>
        <strain evidence="2">ATCC BAA-613 / DSM 15670 / CCUG 46953 / JCM 12243 / WAL 16351</strain>
    </source>
</reference>
<dbReference type="HOGENOM" id="CLU_3342198_0_0_9"/>
<protein>
    <submittedName>
        <fullName evidence="1">Uncharacterized protein</fullName>
    </submittedName>
</protein>
<dbReference type="Proteomes" id="UP000005396">
    <property type="component" value="Unassembled WGS sequence"/>
</dbReference>
<sequence length="37" mass="4254">MFHLNVSRQDNPIIGTYEQIPGGHMLSGYLHSWEMGH</sequence>
<dbReference type="AlphaFoldDB" id="A8RXV7"/>
<gene>
    <name evidence="1" type="ORF">CLOBOL_04962</name>
</gene>
<reference evidence="1 2" key="2">
    <citation type="submission" date="2007-09" db="EMBL/GenBank/DDBJ databases">
        <title>Draft genome sequence of Clostridium bolteae (ATCC BAA-613).</title>
        <authorList>
            <person name="Sudarsanam P."/>
            <person name="Ley R."/>
            <person name="Guruge J."/>
            <person name="Turnbaugh P.J."/>
            <person name="Mahowald M."/>
            <person name="Liep D."/>
            <person name="Gordon J."/>
        </authorList>
    </citation>
    <scope>NUCLEOTIDE SEQUENCE [LARGE SCALE GENOMIC DNA]</scope>
    <source>
        <strain evidence="2">ATCC BAA-613 / DSM 15670 / CCUG 46953 / JCM 12243 / WAL 16351</strain>
    </source>
</reference>
<name>A8RXV7_ENTBW</name>
<comment type="caution">
    <text evidence="1">The sequence shown here is derived from an EMBL/GenBank/DDBJ whole genome shotgun (WGS) entry which is preliminary data.</text>
</comment>
<organism evidence="1 2">
    <name type="scientific">Enterocloster bolteae (strain ATCC BAA-613 / DSM 15670 / CCUG 46953 / JCM 12243 / WAL 16351)</name>
    <name type="common">Clostridium bolteae</name>
    <dbReference type="NCBI Taxonomy" id="411902"/>
    <lineage>
        <taxon>Bacteria</taxon>
        <taxon>Bacillati</taxon>
        <taxon>Bacillota</taxon>
        <taxon>Clostridia</taxon>
        <taxon>Lachnospirales</taxon>
        <taxon>Lachnospiraceae</taxon>
        <taxon>Enterocloster</taxon>
    </lineage>
</organism>
<evidence type="ECO:0000313" key="2">
    <source>
        <dbReference type="Proteomes" id="UP000005396"/>
    </source>
</evidence>
<dbReference type="EMBL" id="ABCC02000039">
    <property type="protein sequence ID" value="EDP14420.1"/>
    <property type="molecule type" value="Genomic_DNA"/>
</dbReference>
<dbReference type="PaxDb" id="411902-CLOBOL_04962"/>
<proteinExistence type="predicted"/>
<accession>A8RXV7</accession>
<evidence type="ECO:0000313" key="1">
    <source>
        <dbReference type="EMBL" id="EDP14420.1"/>
    </source>
</evidence>